<dbReference type="SMART" id="SM00028">
    <property type="entry name" value="TPR"/>
    <property type="match status" value="3"/>
</dbReference>
<sequence length="1110" mass="123951">MAISFSPSVAGAWRACVNVFDIVGHSKRNGPEFELCRPKLEIERLRLLAWGDAVGFREFEAGLGQWDPRLQEDQIKKVVFQALGGIQQTFNDTKKLRSRYGLVQVSPNGDPAPSSGMKGWLSKAGAKVGRDRQQAATPGNMTVWAVNDKTKFQQMVQEIRQFNNILVRLFPNLNFKDATKKEIGRESNVRLLSLLARASAEQDPDISDIISERLVELGVTQAPEPSPSQSGGEPSTVVAGPTSKRNSGLSGIFGHRKTESSIQFPGKKPAVPMTIEAAAASKDPDAALDALEKRLDVIKVFEDDLGTGALVVSLIGPAAWSAKTTAHVSWQGSNEHARGSPFESQQKGFTKSQHAALDAYHKKKFIKKLKKSQYDNDEEEDGVFFDPETSPKYENVNPGTVTLEGFALEVWDYEEVYGIKRENTFLVSTATMAIPAERLLRRLEELRTETHRLGQNVQEDYYDLHDFLKSTTTWLDPARQFDPANELSELYASLNRDDIFTHFVHQSAIFVLCMNQQEVWNLLLQFILGVELARRMQQYRNSWISGLTARVLATLIISDQWIKNVRVVLKPAPVPEELKKIPNSAEDAAKADAYNLEGETAMQQGKDQEAVDLFTKAIEIGGRNLVYLLNRSGAYLKLSKHAEALYDGWNAKEMDPKSAKAWGCMGAARLLLNQLDQALEAYTTAAQLADQEYKAVMESNLEYVKLRIQDWNADFDNTREQKLKHEMAVKMRDHKWNVMGHTIQFYSQVHESQVDGLLRFAERMRWPYTNEARVNAEEAYTKMHNGGQVNGYVADWLYGLTLPGKHFAFKIMATLIQCSPSVAKTLGVAKYLDSNVILEKQSYWRARSAVGRVLGAMPGVKSLGGWVGPLPAVEISPPTPGPFNPLLVRLTARPIPPQRPVQAGDNTIYIGGRHERYKYTKPDVKEDTDAYIADMTSNEAYTAPQPPPKSQSNVEVTSIALKRLTAEPGESTTTEETDVEAEYRASITFSIGQQQDPVTYTLYTNPIFITLPVCYNGPHKVHRRELKQFQLTAWEAEKLNDHIPEDDDDEGEGGKCMMINATGKGAEVLARAWCSERSKHAIVVREGGPCLVCAIRTAQSLEIKVIIWVG</sequence>
<dbReference type="SUPFAM" id="SSF48452">
    <property type="entry name" value="TPR-like"/>
    <property type="match status" value="1"/>
</dbReference>
<evidence type="ECO:0000256" key="2">
    <source>
        <dbReference type="SAM" id="MobiDB-lite"/>
    </source>
</evidence>
<organism evidence="4 6">
    <name type="scientific">Cercospora beticola</name>
    <name type="common">Sugarbeet leaf spot fungus</name>
    <dbReference type="NCBI Taxonomy" id="122368"/>
    <lineage>
        <taxon>Eukaryota</taxon>
        <taxon>Fungi</taxon>
        <taxon>Dikarya</taxon>
        <taxon>Ascomycota</taxon>
        <taxon>Pezizomycotina</taxon>
        <taxon>Dothideomycetes</taxon>
        <taxon>Dothideomycetidae</taxon>
        <taxon>Mycosphaerellales</taxon>
        <taxon>Mycosphaerellaceae</taxon>
        <taxon>Cercospora</taxon>
    </lineage>
</organism>
<dbReference type="EMBL" id="CP134188">
    <property type="protein sequence ID" value="WPB04390.1"/>
    <property type="molecule type" value="Genomic_DNA"/>
</dbReference>
<evidence type="ECO:0000313" key="7">
    <source>
        <dbReference type="Proteomes" id="UP001302367"/>
    </source>
</evidence>
<dbReference type="InterPro" id="IPR029498">
    <property type="entry name" value="HeLo_dom"/>
</dbReference>
<gene>
    <name evidence="4" type="ORF">CB0940_12008</name>
    <name evidence="5" type="ORF">RHO25_009036</name>
</gene>
<proteinExistence type="predicted"/>
<evidence type="ECO:0000256" key="1">
    <source>
        <dbReference type="PROSITE-ProRule" id="PRU00339"/>
    </source>
</evidence>
<dbReference type="AlphaFoldDB" id="A0A2G5IDS4"/>
<dbReference type="InterPro" id="IPR038305">
    <property type="entry name" value="HeLo_sf"/>
</dbReference>
<dbReference type="InterPro" id="IPR011990">
    <property type="entry name" value="TPR-like_helical_dom_sf"/>
</dbReference>
<dbReference type="PANTHER" id="PTHR42345:SF2">
    <property type="entry name" value="HELICASE-LIKE PROTEIN"/>
    <property type="match status" value="1"/>
</dbReference>
<reference evidence="4 6" key="1">
    <citation type="submission" date="2015-10" db="EMBL/GenBank/DDBJ databases">
        <title>The cercosporin biosynthetic gene cluster was horizontally transferred to several fungal lineages and shown to be expanded in Cercospora beticola based on microsynteny with recipient genomes.</title>
        <authorList>
            <person name="De Jonge R."/>
            <person name="Ebert M.K."/>
            <person name="Suttle J.C."/>
            <person name="Jurick Ii W.M."/>
            <person name="Secor G.A."/>
            <person name="Thomma B.P."/>
            <person name="Van De Peer Y."/>
            <person name="Bolton M.D."/>
        </authorList>
    </citation>
    <scope>NUCLEOTIDE SEQUENCE [LARGE SCALE GENOMIC DNA]</scope>
    <source>
        <strain evidence="4 6">09-40</strain>
    </source>
</reference>
<feature type="repeat" description="TPR" evidence="1">
    <location>
        <begin position="659"/>
        <end position="692"/>
    </location>
</feature>
<dbReference type="Proteomes" id="UP000230605">
    <property type="component" value="Chromosome 10"/>
</dbReference>
<keyword evidence="1" id="KW-0802">TPR repeat</keyword>
<feature type="repeat" description="TPR" evidence="1">
    <location>
        <begin position="591"/>
        <end position="624"/>
    </location>
</feature>
<reference evidence="5 7" key="2">
    <citation type="submission" date="2023-09" db="EMBL/GenBank/DDBJ databases">
        <title>Complete-Gapless Cercospora beticola genome.</title>
        <authorList>
            <person name="Wyatt N.A."/>
            <person name="Spanner R.E."/>
            <person name="Bolton M.D."/>
        </authorList>
    </citation>
    <scope>NUCLEOTIDE SEQUENCE [LARGE SCALE GENOMIC DNA]</scope>
    <source>
        <strain evidence="5">Cb09-40</strain>
    </source>
</reference>
<dbReference type="Proteomes" id="UP001302367">
    <property type="component" value="Chromosome 5"/>
</dbReference>
<dbReference type="Pfam" id="PF14479">
    <property type="entry name" value="HeLo"/>
    <property type="match status" value="1"/>
</dbReference>
<evidence type="ECO:0000313" key="4">
    <source>
        <dbReference type="EMBL" id="PIB02890.1"/>
    </source>
</evidence>
<dbReference type="InterPro" id="IPR019734">
    <property type="entry name" value="TPR_rpt"/>
</dbReference>
<dbReference type="EMBL" id="LKMD01000099">
    <property type="protein sequence ID" value="PIB02890.1"/>
    <property type="molecule type" value="Genomic_DNA"/>
</dbReference>
<name>A0A2G5IDS4_CERBT</name>
<dbReference type="Gene3D" id="1.20.120.1020">
    <property type="entry name" value="Prion-inhibition and propagation, HeLo domain"/>
    <property type="match status" value="1"/>
</dbReference>
<dbReference type="PANTHER" id="PTHR42345">
    <property type="entry name" value="TPR_REGION DOMAIN-CONTAINING PROTEIN"/>
    <property type="match status" value="1"/>
</dbReference>
<evidence type="ECO:0000313" key="5">
    <source>
        <dbReference type="EMBL" id="WPB04390.1"/>
    </source>
</evidence>
<feature type="region of interest" description="Disordered" evidence="2">
    <location>
        <begin position="220"/>
        <end position="253"/>
    </location>
</feature>
<accession>A0A2G5IDS4</accession>
<protein>
    <submittedName>
        <fullName evidence="4">Small glutamine-rich tetratricopeptide repeat-containing protein alpha</fullName>
    </submittedName>
</protein>
<keyword evidence="7" id="KW-1185">Reference proteome</keyword>
<evidence type="ECO:0000259" key="3">
    <source>
        <dbReference type="Pfam" id="PF14479"/>
    </source>
</evidence>
<dbReference type="OrthoDB" id="20872at2759"/>
<feature type="domain" description="Prion-inhibition and propagation HeLo" evidence="3">
    <location>
        <begin position="8"/>
        <end position="195"/>
    </location>
</feature>
<evidence type="ECO:0000313" key="6">
    <source>
        <dbReference type="Proteomes" id="UP000230605"/>
    </source>
</evidence>
<dbReference type="Gene3D" id="1.25.40.10">
    <property type="entry name" value="Tetratricopeptide repeat domain"/>
    <property type="match status" value="1"/>
</dbReference>
<dbReference type="PROSITE" id="PS50005">
    <property type="entry name" value="TPR"/>
    <property type="match status" value="2"/>
</dbReference>